<proteinExistence type="predicted"/>
<sequence>MTCFGEPSILDQLHHLYSQMNTAMGHCTGVSPSRLRLLQQLYHHEEISQTALQKELQIDSAAITRQLKQLEAEGIITRRTNPEDNRITLVQLSELGRKRIIHHLEEKVRFLDYMLQGFNQEEQQQLAGMIARLQANIQLYKGEET</sequence>
<name>A0ACC7P0Y8_9BACL</name>
<evidence type="ECO:0000313" key="2">
    <source>
        <dbReference type="Proteomes" id="UP001631969"/>
    </source>
</evidence>
<comment type="caution">
    <text evidence="1">The sequence shown here is derived from an EMBL/GenBank/DDBJ whole genome shotgun (WGS) entry which is preliminary data.</text>
</comment>
<keyword evidence="2" id="KW-1185">Reference proteome</keyword>
<evidence type="ECO:0000313" key="1">
    <source>
        <dbReference type="EMBL" id="MFM9329965.1"/>
    </source>
</evidence>
<gene>
    <name evidence="1" type="ORF">ACI1P1_16840</name>
</gene>
<protein>
    <submittedName>
        <fullName evidence="1">MarR family winged helix-turn-helix transcriptional regulator</fullName>
    </submittedName>
</protein>
<feature type="non-terminal residue" evidence="1">
    <location>
        <position position="145"/>
    </location>
</feature>
<dbReference type="Proteomes" id="UP001631969">
    <property type="component" value="Unassembled WGS sequence"/>
</dbReference>
<accession>A0ACC7P0Y8</accession>
<dbReference type="EMBL" id="JBJURJ010000011">
    <property type="protein sequence ID" value="MFM9329965.1"/>
    <property type="molecule type" value="Genomic_DNA"/>
</dbReference>
<reference evidence="1" key="1">
    <citation type="submission" date="2024-12" db="EMBL/GenBank/DDBJ databases">
        <authorList>
            <person name="Wu N."/>
        </authorList>
    </citation>
    <scope>NUCLEOTIDE SEQUENCE</scope>
    <source>
        <strain evidence="1">P15</strain>
    </source>
</reference>
<organism evidence="1 2">
    <name type="scientific">Paenibacillus mesotrionivorans</name>
    <dbReference type="NCBI Taxonomy" id="3160968"/>
    <lineage>
        <taxon>Bacteria</taxon>
        <taxon>Bacillati</taxon>
        <taxon>Bacillota</taxon>
        <taxon>Bacilli</taxon>
        <taxon>Bacillales</taxon>
        <taxon>Paenibacillaceae</taxon>
        <taxon>Paenibacillus</taxon>
    </lineage>
</organism>